<name>A0A939LS22_9CELL</name>
<evidence type="ECO:0000256" key="2">
    <source>
        <dbReference type="SAM" id="Phobius"/>
    </source>
</evidence>
<proteinExistence type="predicted"/>
<keyword evidence="4" id="KW-1185">Reference proteome</keyword>
<comment type="caution">
    <text evidence="3">The sequence shown here is derived from an EMBL/GenBank/DDBJ whole genome shotgun (WGS) entry which is preliminary data.</text>
</comment>
<feature type="region of interest" description="Disordered" evidence="1">
    <location>
        <begin position="301"/>
        <end position="353"/>
    </location>
</feature>
<gene>
    <name evidence="3" type="ORF">J4G33_09395</name>
</gene>
<feature type="region of interest" description="Disordered" evidence="1">
    <location>
        <begin position="180"/>
        <end position="271"/>
    </location>
</feature>
<feature type="compositionally biased region" description="Polar residues" evidence="1">
    <location>
        <begin position="213"/>
        <end position="227"/>
    </location>
</feature>
<feature type="compositionally biased region" description="Low complexity" evidence="1">
    <location>
        <begin position="321"/>
        <end position="338"/>
    </location>
</feature>
<organism evidence="3 4">
    <name type="scientific">Actinotalea soli</name>
    <dbReference type="NCBI Taxonomy" id="2819234"/>
    <lineage>
        <taxon>Bacteria</taxon>
        <taxon>Bacillati</taxon>
        <taxon>Actinomycetota</taxon>
        <taxon>Actinomycetes</taxon>
        <taxon>Micrococcales</taxon>
        <taxon>Cellulomonadaceae</taxon>
        <taxon>Actinotalea</taxon>
    </lineage>
</organism>
<evidence type="ECO:0000313" key="4">
    <source>
        <dbReference type="Proteomes" id="UP000664209"/>
    </source>
</evidence>
<sequence>MAGLWIAYLVPHRLRYRQQLLESRADDRYSERLRVLRVAQATRAGATVTASAGRSPFPLHSTARAARGGGGPMDRPHATTDRISADAARRSAAEHAQRAAHLARRSAAARRRALLCAALLLLAVGGWALVGAAGAAVLAGAVPTALLATVLGLGRRAVIAGARADAAWEAGAATRAPVAVDSAARQPARRTTGRAVHPSEASTEVMARVPRESVTSARTDRSSTGAGTVSAGAVQGRVAEASEAPDRTAAQARSEARSAETETWAPVPVPRPSYTFKAAAPRREPAPLVLDDVALTAVGQLAADAPSADEGHGASGRPEESTPSAAPATASSTGPARSLDLDAILARRRASGE</sequence>
<dbReference type="AlphaFoldDB" id="A0A939LS22"/>
<dbReference type="EMBL" id="JAGEMK010000004">
    <property type="protein sequence ID" value="MBO1752015.1"/>
    <property type="molecule type" value="Genomic_DNA"/>
</dbReference>
<feature type="compositionally biased region" description="Basic and acidic residues" evidence="1">
    <location>
        <begin position="309"/>
        <end position="320"/>
    </location>
</feature>
<feature type="transmembrane region" description="Helical" evidence="2">
    <location>
        <begin position="113"/>
        <end position="130"/>
    </location>
</feature>
<dbReference type="Proteomes" id="UP000664209">
    <property type="component" value="Unassembled WGS sequence"/>
</dbReference>
<protein>
    <submittedName>
        <fullName evidence="3">Uncharacterized protein</fullName>
    </submittedName>
</protein>
<accession>A0A939LS22</accession>
<keyword evidence="2" id="KW-0472">Membrane</keyword>
<evidence type="ECO:0000313" key="3">
    <source>
        <dbReference type="EMBL" id="MBO1752015.1"/>
    </source>
</evidence>
<reference evidence="3" key="1">
    <citation type="submission" date="2021-03" db="EMBL/GenBank/DDBJ databases">
        <title>Actinotalea soli sp. nov., isolated from soil.</title>
        <authorList>
            <person name="Ping W."/>
            <person name="Zhang J."/>
        </authorList>
    </citation>
    <scope>NUCLEOTIDE SEQUENCE</scope>
    <source>
        <strain evidence="3">BY-33</strain>
    </source>
</reference>
<keyword evidence="2" id="KW-1133">Transmembrane helix</keyword>
<feature type="transmembrane region" description="Helical" evidence="2">
    <location>
        <begin position="136"/>
        <end position="154"/>
    </location>
</feature>
<keyword evidence="2" id="KW-0812">Transmembrane</keyword>
<evidence type="ECO:0000256" key="1">
    <source>
        <dbReference type="SAM" id="MobiDB-lite"/>
    </source>
</evidence>